<protein>
    <submittedName>
        <fullName evidence="2">Uncharacterized protein</fullName>
    </submittedName>
</protein>
<sequence>MAPVGPGTVPFEVQSPLCENPPNVNTDNAPHENTKTHNHQRPMTDPTTGKAQYHTPAMAGGGNTCCPLQCPKPHNKNTPEVQNETPMHTATCNPIQNPCRTPDQA</sequence>
<accession>A0A9P6AH77</accession>
<dbReference type="EMBL" id="MU129186">
    <property type="protein sequence ID" value="KAF9504886.1"/>
    <property type="molecule type" value="Genomic_DNA"/>
</dbReference>
<reference evidence="2" key="1">
    <citation type="journal article" date="2020" name="Nat. Commun.">
        <title>Large-scale genome sequencing of mycorrhizal fungi provides insights into the early evolution of symbiotic traits.</title>
        <authorList>
            <person name="Miyauchi S."/>
            <person name="Kiss E."/>
            <person name="Kuo A."/>
            <person name="Drula E."/>
            <person name="Kohler A."/>
            <person name="Sanchez-Garcia M."/>
            <person name="Morin E."/>
            <person name="Andreopoulos B."/>
            <person name="Barry K.W."/>
            <person name="Bonito G."/>
            <person name="Buee M."/>
            <person name="Carver A."/>
            <person name="Chen C."/>
            <person name="Cichocki N."/>
            <person name="Clum A."/>
            <person name="Culley D."/>
            <person name="Crous P.W."/>
            <person name="Fauchery L."/>
            <person name="Girlanda M."/>
            <person name="Hayes R.D."/>
            <person name="Keri Z."/>
            <person name="LaButti K."/>
            <person name="Lipzen A."/>
            <person name="Lombard V."/>
            <person name="Magnuson J."/>
            <person name="Maillard F."/>
            <person name="Murat C."/>
            <person name="Nolan M."/>
            <person name="Ohm R.A."/>
            <person name="Pangilinan J."/>
            <person name="Pereira M.F."/>
            <person name="Perotto S."/>
            <person name="Peter M."/>
            <person name="Pfister S."/>
            <person name="Riley R."/>
            <person name="Sitrit Y."/>
            <person name="Stielow J.B."/>
            <person name="Szollosi G."/>
            <person name="Zifcakova L."/>
            <person name="Stursova M."/>
            <person name="Spatafora J.W."/>
            <person name="Tedersoo L."/>
            <person name="Vaario L.M."/>
            <person name="Yamada A."/>
            <person name="Yan M."/>
            <person name="Wang P."/>
            <person name="Xu J."/>
            <person name="Bruns T."/>
            <person name="Baldrian P."/>
            <person name="Vilgalys R."/>
            <person name="Dunand C."/>
            <person name="Henrissat B."/>
            <person name="Grigoriev I.V."/>
            <person name="Hibbett D."/>
            <person name="Nagy L.G."/>
            <person name="Martin F.M."/>
        </authorList>
    </citation>
    <scope>NUCLEOTIDE SEQUENCE</scope>
    <source>
        <strain evidence="2">UP504</strain>
    </source>
</reference>
<proteinExistence type="predicted"/>
<organism evidence="2 3">
    <name type="scientific">Hydnum rufescens UP504</name>
    <dbReference type="NCBI Taxonomy" id="1448309"/>
    <lineage>
        <taxon>Eukaryota</taxon>
        <taxon>Fungi</taxon>
        <taxon>Dikarya</taxon>
        <taxon>Basidiomycota</taxon>
        <taxon>Agaricomycotina</taxon>
        <taxon>Agaricomycetes</taxon>
        <taxon>Cantharellales</taxon>
        <taxon>Hydnaceae</taxon>
        <taxon>Hydnum</taxon>
    </lineage>
</organism>
<dbReference type="AlphaFoldDB" id="A0A9P6AH77"/>
<evidence type="ECO:0000313" key="3">
    <source>
        <dbReference type="Proteomes" id="UP000886523"/>
    </source>
</evidence>
<evidence type="ECO:0000313" key="2">
    <source>
        <dbReference type="EMBL" id="KAF9504886.1"/>
    </source>
</evidence>
<gene>
    <name evidence="2" type="ORF">BS47DRAFT_1368470</name>
</gene>
<evidence type="ECO:0000256" key="1">
    <source>
        <dbReference type="SAM" id="MobiDB-lite"/>
    </source>
</evidence>
<name>A0A9P6AH77_9AGAM</name>
<comment type="caution">
    <text evidence="2">The sequence shown here is derived from an EMBL/GenBank/DDBJ whole genome shotgun (WGS) entry which is preliminary data.</text>
</comment>
<dbReference type="Proteomes" id="UP000886523">
    <property type="component" value="Unassembled WGS sequence"/>
</dbReference>
<keyword evidence="3" id="KW-1185">Reference proteome</keyword>
<feature type="region of interest" description="Disordered" evidence="1">
    <location>
        <begin position="1"/>
        <end position="56"/>
    </location>
</feature>
<feature type="region of interest" description="Disordered" evidence="1">
    <location>
        <begin position="77"/>
        <end position="105"/>
    </location>
</feature>